<protein>
    <submittedName>
        <fullName evidence="3">Putative membrane protein</fullName>
    </submittedName>
</protein>
<keyword evidence="1" id="KW-1133">Transmembrane helix</keyword>
<evidence type="ECO:0000256" key="1">
    <source>
        <dbReference type="SAM" id="Phobius"/>
    </source>
</evidence>
<dbReference type="EMBL" id="FQXJ01000012">
    <property type="protein sequence ID" value="SHI23847.1"/>
    <property type="molecule type" value="Genomic_DNA"/>
</dbReference>
<evidence type="ECO:0000313" key="3">
    <source>
        <dbReference type="EMBL" id="SHI23847.1"/>
    </source>
</evidence>
<evidence type="ECO:0000313" key="4">
    <source>
        <dbReference type="Proteomes" id="UP000183954"/>
    </source>
</evidence>
<gene>
    <name evidence="3" type="ORF">SAMN02746098_03275</name>
</gene>
<dbReference type="OrthoDB" id="5461404at2"/>
<dbReference type="Proteomes" id="UP000183954">
    <property type="component" value="Unassembled WGS sequence"/>
</dbReference>
<dbReference type="InterPro" id="IPR018649">
    <property type="entry name" value="SHOCT"/>
</dbReference>
<organism evidence="3 4">
    <name type="scientific">Desulfosporosinus lacus DSM 15449</name>
    <dbReference type="NCBI Taxonomy" id="1121420"/>
    <lineage>
        <taxon>Bacteria</taxon>
        <taxon>Bacillati</taxon>
        <taxon>Bacillota</taxon>
        <taxon>Clostridia</taxon>
        <taxon>Eubacteriales</taxon>
        <taxon>Desulfitobacteriaceae</taxon>
        <taxon>Desulfosporosinus</taxon>
    </lineage>
</organism>
<keyword evidence="1" id="KW-0472">Membrane</keyword>
<keyword evidence="1" id="KW-0812">Transmembrane</keyword>
<dbReference type="RefSeq" id="WP_073030788.1">
    <property type="nucleotide sequence ID" value="NZ_FQXJ01000012.1"/>
</dbReference>
<dbReference type="STRING" id="1121420.SAMN02746098_03275"/>
<keyword evidence="4" id="KW-1185">Reference proteome</keyword>
<proteinExistence type="predicted"/>
<dbReference type="AlphaFoldDB" id="A0A1M5ZHR5"/>
<accession>A0A1M5ZHR5</accession>
<dbReference type="Pfam" id="PF09851">
    <property type="entry name" value="SHOCT"/>
    <property type="match status" value="1"/>
</dbReference>
<name>A0A1M5ZHR5_9FIRM</name>
<feature type="transmembrane region" description="Helical" evidence="1">
    <location>
        <begin position="20"/>
        <end position="48"/>
    </location>
</feature>
<feature type="domain" description="SHOCT" evidence="2">
    <location>
        <begin position="65"/>
        <end position="90"/>
    </location>
</feature>
<sequence length="93" mass="10163">MMGGWGNMMGGWGYGGYGSGGYGMMGMAGIGMHLIFGIGIILLGIYLFRRNASPVHNGATGKHSAMDILRERYARGEIDSEEFQSRKRDLEIK</sequence>
<evidence type="ECO:0000259" key="2">
    <source>
        <dbReference type="Pfam" id="PF09851"/>
    </source>
</evidence>
<reference evidence="4" key="1">
    <citation type="submission" date="2016-11" db="EMBL/GenBank/DDBJ databases">
        <authorList>
            <person name="Varghese N."/>
            <person name="Submissions S."/>
        </authorList>
    </citation>
    <scope>NUCLEOTIDE SEQUENCE [LARGE SCALE GENOMIC DNA]</scope>
    <source>
        <strain evidence="4">DSM 15449</strain>
    </source>
</reference>